<dbReference type="Pfam" id="PF01658">
    <property type="entry name" value="Inos-1-P_synth"/>
    <property type="match status" value="1"/>
</dbReference>
<dbReference type="RefSeq" id="WP_155715746.1">
    <property type="nucleotide sequence ID" value="NZ_VVIQ01000004.1"/>
</dbReference>
<dbReference type="Gene3D" id="3.30.360.10">
    <property type="entry name" value="Dihydrodipicolinate Reductase, domain 2"/>
    <property type="match status" value="1"/>
</dbReference>
<comment type="caution">
    <text evidence="4">The sequence shown here is derived from an EMBL/GenBank/DDBJ whole genome shotgun (WGS) entry which is preliminary data.</text>
</comment>
<dbReference type="EMBL" id="VVIQ01000004">
    <property type="protein sequence ID" value="MUL27686.1"/>
    <property type="molecule type" value="Genomic_DNA"/>
</dbReference>
<evidence type="ECO:0000259" key="3">
    <source>
        <dbReference type="Pfam" id="PF01658"/>
    </source>
</evidence>
<reference evidence="4 5" key="1">
    <citation type="submission" date="2019-09" db="EMBL/GenBank/DDBJ databases">
        <title>Prevotella A2879 sp. nov., isolated from an abscess of a patient.</title>
        <authorList>
            <person name="Buhl M."/>
            <person name="Oberhettinger P."/>
        </authorList>
    </citation>
    <scope>NUCLEOTIDE SEQUENCE [LARGE SCALE GENOMIC DNA]</scope>
    <source>
        <strain evidence="4 5">A2879</strain>
    </source>
</reference>
<dbReference type="GO" id="GO:0008654">
    <property type="term" value="P:phospholipid biosynthetic process"/>
    <property type="evidence" value="ECO:0007669"/>
    <property type="project" value="InterPro"/>
</dbReference>
<dbReference type="Pfam" id="PF07994">
    <property type="entry name" value="NAD_binding_5"/>
    <property type="match status" value="1"/>
</dbReference>
<dbReference type="Proteomes" id="UP000482295">
    <property type="component" value="Unassembled WGS sequence"/>
</dbReference>
<keyword evidence="5" id="KW-1185">Reference proteome</keyword>
<dbReference type="GO" id="GO:0006021">
    <property type="term" value="P:inositol biosynthetic process"/>
    <property type="evidence" value="ECO:0007669"/>
    <property type="project" value="InterPro"/>
</dbReference>
<dbReference type="PANTHER" id="PTHR11510">
    <property type="entry name" value="MYO-INOSITOL-1 PHOSPHATE SYNTHASE"/>
    <property type="match status" value="1"/>
</dbReference>
<evidence type="ECO:0000256" key="1">
    <source>
        <dbReference type="ARBA" id="ARBA00010813"/>
    </source>
</evidence>
<name>A0A7C9HFM6_9BACT</name>
<dbReference type="InterPro" id="IPR002587">
    <property type="entry name" value="Myo-inos-1-P_Synthase"/>
</dbReference>
<dbReference type="SUPFAM" id="SSF51735">
    <property type="entry name" value="NAD(P)-binding Rossmann-fold domains"/>
    <property type="match status" value="1"/>
</dbReference>
<comment type="similarity">
    <text evidence="1">Belongs to the myo-inositol 1-phosphate synthase family.</text>
</comment>
<keyword evidence="2" id="KW-0472">Membrane</keyword>
<keyword evidence="2" id="KW-0812">Transmembrane</keyword>
<protein>
    <submittedName>
        <fullName evidence="4">Inositol-3-phosphate synthase</fullName>
    </submittedName>
</protein>
<evidence type="ECO:0000313" key="5">
    <source>
        <dbReference type="Proteomes" id="UP000482295"/>
    </source>
</evidence>
<proteinExistence type="inferred from homology"/>
<evidence type="ECO:0000256" key="2">
    <source>
        <dbReference type="SAM" id="Phobius"/>
    </source>
</evidence>
<dbReference type="SUPFAM" id="SSF55347">
    <property type="entry name" value="Glyceraldehyde-3-phosphate dehydrogenase-like, C-terminal domain"/>
    <property type="match status" value="1"/>
</dbReference>
<feature type="domain" description="Myo-inositol-1-phosphate synthase GAPDH-like" evidence="3">
    <location>
        <begin position="249"/>
        <end position="361"/>
    </location>
</feature>
<organism evidence="4 5">
    <name type="scientific">Prevotella vespertina</name>
    <dbReference type="NCBI Taxonomy" id="2608404"/>
    <lineage>
        <taxon>Bacteria</taxon>
        <taxon>Pseudomonadati</taxon>
        <taxon>Bacteroidota</taxon>
        <taxon>Bacteroidia</taxon>
        <taxon>Bacteroidales</taxon>
        <taxon>Prevotellaceae</taxon>
        <taxon>Prevotella</taxon>
    </lineage>
</organism>
<dbReference type="PIRSF" id="PIRSF015578">
    <property type="entry name" value="Myoinos-ppht_syn"/>
    <property type="match status" value="1"/>
</dbReference>
<accession>A0A7C9HFM6</accession>
<dbReference type="AlphaFoldDB" id="A0A7C9HFM6"/>
<keyword evidence="2" id="KW-1133">Transmembrane helix</keyword>
<gene>
    <name evidence="4" type="ORF">F0475_05065</name>
</gene>
<dbReference type="InterPro" id="IPR013021">
    <property type="entry name" value="Myo-inos-1-P_Synthase_GAPDH"/>
</dbReference>
<dbReference type="InterPro" id="IPR036291">
    <property type="entry name" value="NAD(P)-bd_dom_sf"/>
</dbReference>
<evidence type="ECO:0000313" key="4">
    <source>
        <dbReference type="EMBL" id="MUL27686.1"/>
    </source>
</evidence>
<dbReference type="GO" id="GO:0004512">
    <property type="term" value="F:inositol-3-phosphate synthase activity"/>
    <property type="evidence" value="ECO:0007669"/>
    <property type="project" value="InterPro"/>
</dbReference>
<sequence length="435" mass="49182">MKQMDVKPAEGRLGVLVVGCGAVATTFMTGVLMARKGLAKPIGSMTQYDKIRVGHGADKQYLHYKDIIPMADLRDLVFGTWDVYPQNAYQAAVYAEVLKAKDIEPVRDELMAIKPMKAAFDKNYAKRLDGDNVKDCKTRWDMVEALRADIRDFKEREQCDRVVVIWAASTEIYVPYDAAYHKTLDQLQAAMKADDREHIAPSMCYAYAALEERCPFIMGAPNTTVDIPAMWELAEKTHMPIAGKDFKTGQTLVKSGFAPIIKTRNLGLAGWFSTNILGNRDGLVLDEPANFHTKEVSKLSTLETICKPEEQPDLYGNIYHKVRINYYPPRNDDKEGWDNIDIFGWMGYPMQIKINFLCRDSILAAPLLLDLVLLSDVAARAGRYGIQRFLSFFLKSPMHDFTQGEEPVNNLFEQYTILKNAIREMGGYAADEEID</sequence>
<dbReference type="Gene3D" id="3.40.50.720">
    <property type="entry name" value="NAD(P)-binding Rossmann-like Domain"/>
    <property type="match status" value="1"/>
</dbReference>
<feature type="transmembrane region" description="Helical" evidence="2">
    <location>
        <begin position="12"/>
        <end position="34"/>
    </location>
</feature>